<evidence type="ECO:0000259" key="2">
    <source>
        <dbReference type="Pfam" id="PF22725"/>
    </source>
</evidence>
<dbReference type="Gene3D" id="3.30.360.10">
    <property type="entry name" value="Dihydrodipicolinate Reductase, domain 2"/>
    <property type="match status" value="1"/>
</dbReference>
<protein>
    <submittedName>
        <fullName evidence="4">Gfo/Idh/MocA family oxidoreductase</fullName>
    </submittedName>
</protein>
<dbReference type="SUPFAM" id="SSF55347">
    <property type="entry name" value="Glyceraldehyde-3-phosphate dehydrogenase-like, C-terminal domain"/>
    <property type="match status" value="1"/>
</dbReference>
<accession>A0A975TXP4</accession>
<evidence type="ECO:0000313" key="4">
    <source>
        <dbReference type="EMBL" id="QXL89200.1"/>
    </source>
</evidence>
<dbReference type="InterPro" id="IPR036291">
    <property type="entry name" value="NAD(P)-bd_dom_sf"/>
</dbReference>
<dbReference type="Pfam" id="PF22725">
    <property type="entry name" value="GFO_IDH_MocA_C3"/>
    <property type="match status" value="1"/>
</dbReference>
<dbReference type="Proteomes" id="UP000693972">
    <property type="component" value="Unassembled WGS sequence"/>
</dbReference>
<dbReference type="InterPro" id="IPR051450">
    <property type="entry name" value="Gfo/Idh/MocA_Oxidoreductases"/>
</dbReference>
<dbReference type="EMBL" id="JAIMBW010000001">
    <property type="protein sequence ID" value="MBY4892453.1"/>
    <property type="molecule type" value="Genomic_DNA"/>
</dbReference>
<reference evidence="4 5" key="1">
    <citation type="submission" date="2021-07" db="EMBL/GenBank/DDBJ databases">
        <title>Karlodiniumbacter phycospheric gen. nov., sp. nov., a phycosphere bacterium isolated from karlodinium veneficum.</title>
        <authorList>
            <person name="Peng Y."/>
            <person name="Jiang L."/>
            <person name="Lee J."/>
        </authorList>
    </citation>
    <scope>NUCLEOTIDE SEQUENCE</scope>
    <source>
        <strain evidence="4 5">N5</strain>
    </source>
</reference>
<name>A0A975TXP4_9RHOB</name>
<dbReference type="GO" id="GO:0000166">
    <property type="term" value="F:nucleotide binding"/>
    <property type="evidence" value="ECO:0007669"/>
    <property type="project" value="InterPro"/>
</dbReference>
<dbReference type="Pfam" id="PF01408">
    <property type="entry name" value="GFO_IDH_MocA"/>
    <property type="match status" value="1"/>
</dbReference>
<dbReference type="AlphaFoldDB" id="A0A975TXP4"/>
<gene>
    <name evidence="3" type="ORF">KUL25_06720</name>
    <name evidence="4" type="ORF">KUL25_06725</name>
</gene>
<evidence type="ECO:0000259" key="1">
    <source>
        <dbReference type="Pfam" id="PF01408"/>
    </source>
</evidence>
<dbReference type="Gene3D" id="3.40.50.720">
    <property type="entry name" value="NAD(P)-binding Rossmann-like Domain"/>
    <property type="match status" value="1"/>
</dbReference>
<sequence length="351" mass="37328">MTQSIHLAISGLGLIGRRHAQAIARQPGVELVGVADPAEAGQVEAHRLGVPWYDSLPEMIEATRPEGVIIATPTPQHAAQALICIDRALPVLIEKPIATSVAEGQRVVDAAEARGVPVLVGHHRRYNPLIEKAHEVITSGILGEVRAVQATCWFYKPDAYFEASPWRKQKGAGPISVNLVHDVDLLRHLCGEVISVRAVAAPSRRGSENEDVAAALLTFESGALGTLTVSDAIAAPWSWEMTARENAVYPATAESCYLIGGSRAALSLPDLRVWSHSGKAPDWWQPISATHLAQEAADPLVRQIAHFGAVIRDGVAPRVSAREGMRTLAVIEAIQGSAETGEAVQISAGSA</sequence>
<dbReference type="RefSeq" id="WP_257892247.1">
    <property type="nucleotide sequence ID" value="NZ_JAIMBW010000001.1"/>
</dbReference>
<evidence type="ECO:0000313" key="3">
    <source>
        <dbReference type="EMBL" id="MBY4892453.1"/>
    </source>
</evidence>
<dbReference type="InterPro" id="IPR055170">
    <property type="entry name" value="GFO_IDH_MocA-like_dom"/>
</dbReference>
<dbReference type="SUPFAM" id="SSF51735">
    <property type="entry name" value="NAD(P)-binding Rossmann-fold domains"/>
    <property type="match status" value="1"/>
</dbReference>
<dbReference type="EMBL" id="CP078073">
    <property type="protein sequence ID" value="QXL89200.1"/>
    <property type="molecule type" value="Genomic_DNA"/>
</dbReference>
<organism evidence="4">
    <name type="scientific">Gymnodinialimonas phycosphaerae</name>
    <dbReference type="NCBI Taxonomy" id="2841589"/>
    <lineage>
        <taxon>Bacteria</taxon>
        <taxon>Pseudomonadati</taxon>
        <taxon>Pseudomonadota</taxon>
        <taxon>Alphaproteobacteria</taxon>
        <taxon>Rhodobacterales</taxon>
        <taxon>Paracoccaceae</taxon>
        <taxon>Gymnodinialimonas</taxon>
    </lineage>
</organism>
<dbReference type="InterPro" id="IPR000683">
    <property type="entry name" value="Gfo/Idh/MocA-like_OxRdtase_N"/>
</dbReference>
<dbReference type="PANTHER" id="PTHR43377:SF8">
    <property type="entry name" value="BLR3664 PROTEIN"/>
    <property type="match status" value="1"/>
</dbReference>
<dbReference type="PANTHER" id="PTHR43377">
    <property type="entry name" value="BILIVERDIN REDUCTASE A"/>
    <property type="match status" value="1"/>
</dbReference>
<keyword evidence="5" id="KW-1185">Reference proteome</keyword>
<feature type="domain" description="Gfo/Idh/MocA-like oxidoreductase N-terminal" evidence="1">
    <location>
        <begin position="6"/>
        <end position="122"/>
    </location>
</feature>
<evidence type="ECO:0000313" key="5">
    <source>
        <dbReference type="Proteomes" id="UP000693972"/>
    </source>
</evidence>
<feature type="domain" description="GFO/IDH/MocA-like oxidoreductase" evidence="2">
    <location>
        <begin position="131"/>
        <end position="236"/>
    </location>
</feature>
<proteinExistence type="predicted"/>